<dbReference type="EMBL" id="BAABDI010000007">
    <property type="protein sequence ID" value="GAA3969900.1"/>
    <property type="molecule type" value="Genomic_DNA"/>
</dbReference>
<proteinExistence type="predicted"/>
<comment type="caution">
    <text evidence="1">The sequence shown here is derived from an EMBL/GenBank/DDBJ whole genome shotgun (WGS) entry which is preliminary data.</text>
</comment>
<evidence type="ECO:0000313" key="1">
    <source>
        <dbReference type="EMBL" id="GAA3969900.1"/>
    </source>
</evidence>
<reference evidence="2" key="1">
    <citation type="journal article" date="2019" name="Int. J. Syst. Evol. Microbiol.">
        <title>The Global Catalogue of Microorganisms (GCM) 10K type strain sequencing project: providing services to taxonomists for standard genome sequencing and annotation.</title>
        <authorList>
            <consortium name="The Broad Institute Genomics Platform"/>
            <consortium name="The Broad Institute Genome Sequencing Center for Infectious Disease"/>
            <person name="Wu L."/>
            <person name="Ma J."/>
        </authorList>
    </citation>
    <scope>NUCLEOTIDE SEQUENCE [LARGE SCALE GENOMIC DNA]</scope>
    <source>
        <strain evidence="2">JCM 17217</strain>
    </source>
</reference>
<sequence length="134" mass="15226">MFMTVPTHLQHQPIVAVDDYHLNDAVYPAQTTDARALSIGRAQFDPHDFTAKVFRETATGRWSRQSEEVPLHRVLDLAILLATVVKRQTTGQASLSPRLKEYVINPSDYPDLVNFIQNNWGEFGPRLQELKALL</sequence>
<gene>
    <name evidence="1" type="ORF">GCM10022407_14760</name>
</gene>
<name>A0ABP7PR11_9BACT</name>
<dbReference type="Pfam" id="PF20140">
    <property type="entry name" value="DUF6530"/>
    <property type="match status" value="1"/>
</dbReference>
<evidence type="ECO:0000313" key="2">
    <source>
        <dbReference type="Proteomes" id="UP001501556"/>
    </source>
</evidence>
<organism evidence="1 2">
    <name type="scientific">Hymenobacter antarcticus</name>
    <dbReference type="NCBI Taxonomy" id="486270"/>
    <lineage>
        <taxon>Bacteria</taxon>
        <taxon>Pseudomonadati</taxon>
        <taxon>Bacteroidota</taxon>
        <taxon>Cytophagia</taxon>
        <taxon>Cytophagales</taxon>
        <taxon>Hymenobacteraceae</taxon>
        <taxon>Hymenobacter</taxon>
    </lineage>
</organism>
<dbReference type="Proteomes" id="UP001501556">
    <property type="component" value="Unassembled WGS sequence"/>
</dbReference>
<keyword evidence="2" id="KW-1185">Reference proteome</keyword>
<accession>A0ABP7PR11</accession>
<protein>
    <submittedName>
        <fullName evidence="1">Uncharacterized protein</fullName>
    </submittedName>
</protein>
<dbReference type="InterPro" id="IPR045352">
    <property type="entry name" value="DUF6530"/>
</dbReference>